<gene>
    <name evidence="1" type="ORF">MAE02_59400</name>
</gene>
<dbReference type="Proteomes" id="UP000321085">
    <property type="component" value="Unassembled WGS sequence"/>
</dbReference>
<accession>A0A512C1Z6</accession>
<comment type="caution">
    <text evidence="1">The sequence shown here is derived from an EMBL/GenBank/DDBJ whole genome shotgun (WGS) entry which is preliminary data.</text>
</comment>
<organism evidence="1 2">
    <name type="scientific">Microvirga aerophila</name>
    <dbReference type="NCBI Taxonomy" id="670291"/>
    <lineage>
        <taxon>Bacteria</taxon>
        <taxon>Pseudomonadati</taxon>
        <taxon>Pseudomonadota</taxon>
        <taxon>Alphaproteobacteria</taxon>
        <taxon>Hyphomicrobiales</taxon>
        <taxon>Methylobacteriaceae</taxon>
        <taxon>Microvirga</taxon>
    </lineage>
</organism>
<reference evidence="1 2" key="1">
    <citation type="submission" date="2019-07" db="EMBL/GenBank/DDBJ databases">
        <title>Whole genome shotgun sequence of Microvirga aerophila NBRC 106136.</title>
        <authorList>
            <person name="Hosoyama A."/>
            <person name="Uohara A."/>
            <person name="Ohji S."/>
            <person name="Ichikawa N."/>
        </authorList>
    </citation>
    <scope>NUCLEOTIDE SEQUENCE [LARGE SCALE GENOMIC DNA]</scope>
    <source>
        <strain evidence="1 2">NBRC 106136</strain>
    </source>
</reference>
<keyword evidence="2" id="KW-1185">Reference proteome</keyword>
<evidence type="ECO:0000313" key="2">
    <source>
        <dbReference type="Proteomes" id="UP000321085"/>
    </source>
</evidence>
<dbReference type="AlphaFoldDB" id="A0A512C1Z6"/>
<name>A0A512C1Z6_9HYPH</name>
<protein>
    <submittedName>
        <fullName evidence="1">Uncharacterized protein</fullName>
    </submittedName>
</protein>
<evidence type="ECO:0000313" key="1">
    <source>
        <dbReference type="EMBL" id="GEO18244.1"/>
    </source>
</evidence>
<sequence length="64" mass="6895">MPKVGQADAIRADIPQTRKPCVELGLTRVRAVGAEALQEAESVAMLFIGDSQRVVEGGGLYLRR</sequence>
<dbReference type="EMBL" id="BJYU01000170">
    <property type="protein sequence ID" value="GEO18244.1"/>
    <property type="molecule type" value="Genomic_DNA"/>
</dbReference>
<proteinExistence type="predicted"/>